<dbReference type="AlphaFoldDB" id="A0A6L2KWP3"/>
<keyword evidence="1" id="KW-0175">Coiled coil</keyword>
<dbReference type="EMBL" id="BKCJ010003135">
    <property type="protein sequence ID" value="GEU53190.1"/>
    <property type="molecule type" value="Genomic_DNA"/>
</dbReference>
<evidence type="ECO:0000256" key="2">
    <source>
        <dbReference type="SAM" id="MobiDB-lite"/>
    </source>
</evidence>
<proteinExistence type="predicted"/>
<feature type="compositionally biased region" description="Acidic residues" evidence="2">
    <location>
        <begin position="391"/>
        <end position="401"/>
    </location>
</feature>
<name>A0A6L2KWP3_TANCI</name>
<gene>
    <name evidence="3" type="ORF">Tci_025168</name>
</gene>
<reference evidence="3" key="1">
    <citation type="journal article" date="2019" name="Sci. Rep.">
        <title>Draft genome of Tanacetum cinerariifolium, the natural source of mosquito coil.</title>
        <authorList>
            <person name="Yamashiro T."/>
            <person name="Shiraishi A."/>
            <person name="Satake H."/>
            <person name="Nakayama K."/>
        </authorList>
    </citation>
    <scope>NUCLEOTIDE SEQUENCE</scope>
</reference>
<organism evidence="3">
    <name type="scientific">Tanacetum cinerariifolium</name>
    <name type="common">Dalmatian daisy</name>
    <name type="synonym">Chrysanthemum cinerariifolium</name>
    <dbReference type="NCBI Taxonomy" id="118510"/>
    <lineage>
        <taxon>Eukaryota</taxon>
        <taxon>Viridiplantae</taxon>
        <taxon>Streptophyta</taxon>
        <taxon>Embryophyta</taxon>
        <taxon>Tracheophyta</taxon>
        <taxon>Spermatophyta</taxon>
        <taxon>Magnoliopsida</taxon>
        <taxon>eudicotyledons</taxon>
        <taxon>Gunneridae</taxon>
        <taxon>Pentapetalae</taxon>
        <taxon>asterids</taxon>
        <taxon>campanulids</taxon>
        <taxon>Asterales</taxon>
        <taxon>Asteraceae</taxon>
        <taxon>Asteroideae</taxon>
        <taxon>Anthemideae</taxon>
        <taxon>Anthemidinae</taxon>
        <taxon>Tanacetum</taxon>
    </lineage>
</organism>
<protein>
    <submittedName>
        <fullName evidence="3">Uncharacterized protein</fullName>
    </submittedName>
</protein>
<feature type="region of interest" description="Disordered" evidence="2">
    <location>
        <begin position="381"/>
        <end position="401"/>
    </location>
</feature>
<comment type="caution">
    <text evidence="3">The sequence shown here is derived from an EMBL/GenBank/DDBJ whole genome shotgun (WGS) entry which is preliminary data.</text>
</comment>
<feature type="coiled-coil region" evidence="1">
    <location>
        <begin position="19"/>
        <end position="46"/>
    </location>
</feature>
<accession>A0A6L2KWP3</accession>
<evidence type="ECO:0000313" key="3">
    <source>
        <dbReference type="EMBL" id="GEU53190.1"/>
    </source>
</evidence>
<evidence type="ECO:0000256" key="1">
    <source>
        <dbReference type="SAM" id="Coils"/>
    </source>
</evidence>
<feature type="compositionally biased region" description="Basic and acidic residues" evidence="2">
    <location>
        <begin position="381"/>
        <end position="390"/>
    </location>
</feature>
<sequence length="401" mass="46681">MPKLKSFITPKGPLSQEEYNNQIKEIKRLKDLKADQEKSEQELRKLLNPGTLNAQAEKWIEHEAKKAKMMEEYKRQISFRADILPIIKINYVVNSRKGATMKIIRGDNPLNLVVHPNFKLKTLGFSEWLKVHALAFKKSGTSNNLLLQSLRAKFQWVINQAKRLGIPPPYELATFGLTAKEKKRKRTEFIKEVFVTKNIRVDGMDRNLIPPSGIMPIQGVVINEHESRIFFMNGNTDISFQRESEFHLTPTVELIRLQNQIKVDSEIAKEMVSRMNYKEYDEVVRRVRCVNTLTILSPFEEEQAELKDCSLKLNESLNMGREALKLYTYNNTIVRESTFEKQGVKILYTYHLDYLFAFVGSALNFRKVHVHEKSYLTGHPEHEPILMRESNEEEPTVEENL</sequence>